<dbReference type="SUPFAM" id="SSF55073">
    <property type="entry name" value="Nucleotide cyclase"/>
    <property type="match status" value="1"/>
</dbReference>
<accession>A0ABV7EYF5</accession>
<dbReference type="Gene3D" id="3.30.70.270">
    <property type="match status" value="1"/>
</dbReference>
<keyword evidence="3" id="KW-0548">Nucleotidyltransferase</keyword>
<dbReference type="Proteomes" id="UP001595530">
    <property type="component" value="Unassembled WGS sequence"/>
</dbReference>
<organism evidence="3 4">
    <name type="scientific">Undibacterium arcticum</name>
    <dbReference type="NCBI Taxonomy" id="1762892"/>
    <lineage>
        <taxon>Bacteria</taxon>
        <taxon>Pseudomonadati</taxon>
        <taxon>Pseudomonadota</taxon>
        <taxon>Betaproteobacteria</taxon>
        <taxon>Burkholderiales</taxon>
        <taxon>Oxalobacteraceae</taxon>
        <taxon>Undibacterium</taxon>
    </lineage>
</organism>
<dbReference type="InterPro" id="IPR000160">
    <property type="entry name" value="GGDEF_dom"/>
</dbReference>
<dbReference type="RefSeq" id="WP_390331283.1">
    <property type="nucleotide sequence ID" value="NZ_JBHRTP010000020.1"/>
</dbReference>
<dbReference type="Pfam" id="PF00990">
    <property type="entry name" value="GGDEF"/>
    <property type="match status" value="1"/>
</dbReference>
<reference evidence="4" key="1">
    <citation type="journal article" date="2019" name="Int. J. Syst. Evol. Microbiol.">
        <title>The Global Catalogue of Microorganisms (GCM) 10K type strain sequencing project: providing services to taxonomists for standard genome sequencing and annotation.</title>
        <authorList>
            <consortium name="The Broad Institute Genomics Platform"/>
            <consortium name="The Broad Institute Genome Sequencing Center for Infectious Disease"/>
            <person name="Wu L."/>
            <person name="Ma J."/>
        </authorList>
    </citation>
    <scope>NUCLEOTIDE SEQUENCE [LARGE SCALE GENOMIC DNA]</scope>
    <source>
        <strain evidence="4">KCTC 42986</strain>
    </source>
</reference>
<dbReference type="EMBL" id="JBHRTP010000020">
    <property type="protein sequence ID" value="MFC3107808.1"/>
    <property type="molecule type" value="Genomic_DNA"/>
</dbReference>
<gene>
    <name evidence="3" type="ORF">ACFOFO_07520</name>
</gene>
<feature type="transmembrane region" description="Helical" evidence="1">
    <location>
        <begin position="66"/>
        <end position="87"/>
    </location>
</feature>
<evidence type="ECO:0000256" key="1">
    <source>
        <dbReference type="SAM" id="Phobius"/>
    </source>
</evidence>
<dbReference type="PANTHER" id="PTHR46663">
    <property type="entry name" value="DIGUANYLATE CYCLASE DGCT-RELATED"/>
    <property type="match status" value="1"/>
</dbReference>
<evidence type="ECO:0000313" key="4">
    <source>
        <dbReference type="Proteomes" id="UP001595530"/>
    </source>
</evidence>
<protein>
    <submittedName>
        <fullName evidence="3">Diguanylate cyclase</fullName>
        <ecNumber evidence="3">2.7.7.65</ecNumber>
    </submittedName>
</protein>
<keyword evidence="1" id="KW-0472">Membrane</keyword>
<dbReference type="EC" id="2.7.7.65" evidence="3"/>
<dbReference type="NCBIfam" id="TIGR00254">
    <property type="entry name" value="GGDEF"/>
    <property type="match status" value="1"/>
</dbReference>
<dbReference type="CDD" id="cd01949">
    <property type="entry name" value="GGDEF"/>
    <property type="match status" value="1"/>
</dbReference>
<keyword evidence="4" id="KW-1185">Reference proteome</keyword>
<evidence type="ECO:0000313" key="3">
    <source>
        <dbReference type="EMBL" id="MFC3107808.1"/>
    </source>
</evidence>
<proteinExistence type="predicted"/>
<comment type="caution">
    <text evidence="3">The sequence shown here is derived from an EMBL/GenBank/DDBJ whole genome shotgun (WGS) entry which is preliminary data.</text>
</comment>
<dbReference type="PROSITE" id="PS50887">
    <property type="entry name" value="GGDEF"/>
    <property type="match status" value="1"/>
</dbReference>
<dbReference type="PANTHER" id="PTHR46663:SF2">
    <property type="entry name" value="GGDEF DOMAIN-CONTAINING PROTEIN"/>
    <property type="match status" value="1"/>
</dbReference>
<keyword evidence="1" id="KW-0812">Transmembrane</keyword>
<keyword evidence="3" id="KW-0808">Transferase</keyword>
<feature type="domain" description="GGDEF" evidence="2">
    <location>
        <begin position="172"/>
        <end position="304"/>
    </location>
</feature>
<sequence length="310" mass="32864">MKRFLGTKGTPDLLRGMAEDSEGAVDAITKEGISVLAVFSRSTVSNWTVAIGIPAKDLTAELHKTLGWLILATIALLASSLGLTWLIGGKIAQSVRGLTEPALALGSGKDVVIPPFHVREADEVGKALLKASEMLRHAQHQANHDVLTGLANRALFKEILNQQLSVCERNGTHLSVLYIDLDGFKTINDQHGHATGDRLLQEVAKRLKAGIRESDVAARLGGDEFAVVLVGACGETAMKVAEKLVETVSAPYAIDHATVNITASIGVAAYPECGGRSKDLLRLADGAMYQAKKAGKRRVMSATTSSPIQG</sequence>
<evidence type="ECO:0000259" key="2">
    <source>
        <dbReference type="PROSITE" id="PS50887"/>
    </source>
</evidence>
<keyword evidence="1" id="KW-1133">Transmembrane helix</keyword>
<dbReference type="GO" id="GO:0052621">
    <property type="term" value="F:diguanylate cyclase activity"/>
    <property type="evidence" value="ECO:0007669"/>
    <property type="project" value="UniProtKB-EC"/>
</dbReference>
<dbReference type="InterPro" id="IPR029787">
    <property type="entry name" value="Nucleotide_cyclase"/>
</dbReference>
<name>A0ABV7EYF5_9BURK</name>
<dbReference type="InterPro" id="IPR052163">
    <property type="entry name" value="DGC-Regulatory_Protein"/>
</dbReference>
<dbReference type="SMART" id="SM00267">
    <property type="entry name" value="GGDEF"/>
    <property type="match status" value="1"/>
</dbReference>
<dbReference type="InterPro" id="IPR043128">
    <property type="entry name" value="Rev_trsase/Diguanyl_cyclase"/>
</dbReference>